<evidence type="ECO:0000313" key="2">
    <source>
        <dbReference type="EMBL" id="KZE72852.1"/>
    </source>
</evidence>
<feature type="chain" id="PRO_5007864417" evidence="1">
    <location>
        <begin position="21"/>
        <end position="363"/>
    </location>
</feature>
<dbReference type="RefSeq" id="WP_063259237.1">
    <property type="nucleotide sequence ID" value="NZ_LQNU01000116.1"/>
</dbReference>
<keyword evidence="3" id="KW-1185">Reference proteome</keyword>
<dbReference type="EMBL" id="LQNU01000116">
    <property type="protein sequence ID" value="KZE72852.1"/>
    <property type="molecule type" value="Genomic_DNA"/>
</dbReference>
<sequence length="363" mass="41198">MKKRVLSVAALLVGSFAVNAQVGIGTNKPNKSAELLIESSNRGLLIPNVALVDTKDKTTITNGNVESLMVFATKKQGDITPGYYYWNIDRWVRLTGDKDIPAIVVNNFQEIVNMEGDKVQNIIKNIVRNTEGNVIYEGDKFYHITNKDGKIVKQEISDKITVIEYDEATGDYIYYNENAVDRSGNIDKTKGVRIQVKQTVINKFKDIINDHTVQQHINNYLEGTYVGGNVYYDGSKFTYVTKEGDTKEITIKDIVQANETVTTLVKNGDGTYTYTNEEGIKTIIDIPSEFIEHFEKIVEQPVTVDGRIFKTVNDYIKYVTESRGGFTKIIYNKEGDAIFQEWNDIKNEWVNIDNSKFSRSCKR</sequence>
<evidence type="ECO:0000313" key="3">
    <source>
        <dbReference type="Proteomes" id="UP000076630"/>
    </source>
</evidence>
<feature type="signal peptide" evidence="1">
    <location>
        <begin position="1"/>
        <end position="20"/>
    </location>
</feature>
<organism evidence="2 3">
    <name type="scientific">Myroides marinus</name>
    <dbReference type="NCBI Taxonomy" id="703342"/>
    <lineage>
        <taxon>Bacteria</taxon>
        <taxon>Pseudomonadati</taxon>
        <taxon>Bacteroidota</taxon>
        <taxon>Flavobacteriia</taxon>
        <taxon>Flavobacteriales</taxon>
        <taxon>Flavobacteriaceae</taxon>
        <taxon>Myroides</taxon>
    </lineage>
</organism>
<evidence type="ECO:0000256" key="1">
    <source>
        <dbReference type="SAM" id="SignalP"/>
    </source>
</evidence>
<gene>
    <name evidence="2" type="ORF">AV926_02250</name>
</gene>
<proteinExistence type="predicted"/>
<accession>A0A165PX44</accession>
<dbReference type="Proteomes" id="UP000076630">
    <property type="component" value="Unassembled WGS sequence"/>
</dbReference>
<protein>
    <submittedName>
        <fullName evidence="2">Uncharacterized protein</fullName>
    </submittedName>
</protein>
<comment type="caution">
    <text evidence="2">The sequence shown here is derived from an EMBL/GenBank/DDBJ whole genome shotgun (WGS) entry which is preliminary data.</text>
</comment>
<name>A0A165PX44_9FLAO</name>
<dbReference type="AlphaFoldDB" id="A0A165PX44"/>
<keyword evidence="1" id="KW-0732">Signal</keyword>
<reference evidence="2 3" key="1">
    <citation type="submission" date="2016-01" db="EMBL/GenBank/DDBJ databases">
        <title>Whole genome sequencing of Myroides marinus L41.</title>
        <authorList>
            <person name="Hong K.W."/>
        </authorList>
    </citation>
    <scope>NUCLEOTIDE SEQUENCE [LARGE SCALE GENOMIC DNA]</scope>
    <source>
        <strain evidence="2 3">L41</strain>
    </source>
</reference>